<dbReference type="PIRSF" id="PIRSF000138">
    <property type="entry name" value="Al-hdrx_acd_dh"/>
    <property type="match status" value="1"/>
</dbReference>
<evidence type="ECO:0000256" key="6">
    <source>
        <dbReference type="ARBA" id="ARBA00029327"/>
    </source>
</evidence>
<dbReference type="PROSITE" id="PS51349">
    <property type="entry name" value="FMN_HYDROXY_ACID_DH_2"/>
    <property type="match status" value="1"/>
</dbReference>
<evidence type="ECO:0000256" key="2">
    <source>
        <dbReference type="ARBA" id="ARBA00013087"/>
    </source>
</evidence>
<comment type="catalytic activity">
    <reaction evidence="6">
        <text>2-hydroxyoctanoate + O2 = 2-oxooctanoate + H2O2</text>
        <dbReference type="Rhea" id="RHEA:67940"/>
        <dbReference type="ChEBI" id="CHEBI:15379"/>
        <dbReference type="ChEBI" id="CHEBI:16240"/>
        <dbReference type="ChEBI" id="CHEBI:133514"/>
        <dbReference type="ChEBI" id="CHEBI:176689"/>
    </reaction>
    <physiologicalReaction direction="left-to-right" evidence="6">
        <dbReference type="Rhea" id="RHEA:67941"/>
    </physiologicalReaction>
</comment>
<evidence type="ECO:0000313" key="11">
    <source>
        <dbReference type="Proteomes" id="UP000807504"/>
    </source>
</evidence>
<feature type="binding site" evidence="8">
    <location>
        <position position="169"/>
    </location>
    <ligand>
        <name>glyoxylate</name>
        <dbReference type="ChEBI" id="CHEBI:36655"/>
    </ligand>
</feature>
<sequence>MSKNCEFICVEDFEKHALATLPKYAADYYRSGADEEQTLKENREGFKRLRFRPRFLRDVSTRFLKTYVLGHSISFPVCIAPSAMHRMAHPDGEVATVKAAAAEGVPMVLSTVSTTSLEDVAKAAPESIRWLQLYIYKDRKVSRELIIRAEKAGYLAIVLTVDAPVFGHRWADTRNKFSLPPHLKLGNFSDVGMDKVTETDGSSGLTNYVSQLFDPSISWKDIKWLKEITTLPILLKGILTAEDAKMAVEHGVAGIIVSNHGARQLDGVPATIEVLPEIVRAVAGRCEVYLDGGVRTGTDVLKSLALGAKAVFIGRPVLWGLAYDGEAGVRKVLQILRKEFDTAMALSGCTNLHDVKPSLVGKRFTPSHPYFYPQKALKVTGFC</sequence>
<evidence type="ECO:0000256" key="5">
    <source>
        <dbReference type="ARBA" id="ARBA00029325"/>
    </source>
</evidence>
<feature type="binding site" evidence="8">
    <location>
        <begin position="291"/>
        <end position="295"/>
    </location>
    <ligand>
        <name>FMN</name>
        <dbReference type="ChEBI" id="CHEBI:58210"/>
    </ligand>
</feature>
<feature type="binding site" evidence="8">
    <location>
        <position position="236"/>
    </location>
    <ligand>
        <name>FMN</name>
        <dbReference type="ChEBI" id="CHEBI:58210"/>
    </ligand>
</feature>
<dbReference type="PROSITE" id="PS00557">
    <property type="entry name" value="FMN_HYDROXY_ACID_DH_1"/>
    <property type="match status" value="1"/>
</dbReference>
<protein>
    <recommendedName>
        <fullName evidence="2">(S)-2-hydroxy-acid oxidase</fullName>
        <ecNumber evidence="2">1.1.3.15</ecNumber>
    </recommendedName>
</protein>
<comment type="similarity">
    <text evidence="4">Belongs to the FMN-dependent alpha-hydroxy acid dehydrogenase family.</text>
</comment>
<gene>
    <name evidence="10" type="ORF">HNY73_004000</name>
</gene>
<feature type="active site" description="Proton acceptor" evidence="7">
    <location>
        <position position="260"/>
    </location>
</feature>
<keyword evidence="8" id="KW-0288">FMN</keyword>
<dbReference type="PANTHER" id="PTHR10578">
    <property type="entry name" value="S -2-HYDROXY-ACID OXIDASE-RELATED"/>
    <property type="match status" value="1"/>
</dbReference>
<dbReference type="Gene3D" id="3.20.20.70">
    <property type="entry name" value="Aldolase class I"/>
    <property type="match status" value="1"/>
</dbReference>
<dbReference type="EC" id="1.1.3.15" evidence="2"/>
<evidence type="ECO:0000313" key="10">
    <source>
        <dbReference type="EMBL" id="KAF8792399.1"/>
    </source>
</evidence>
<keyword evidence="11" id="KW-1185">Reference proteome</keyword>
<feature type="binding site" evidence="8">
    <location>
        <position position="258"/>
    </location>
    <ligand>
        <name>FMN</name>
        <dbReference type="ChEBI" id="CHEBI:58210"/>
    </ligand>
</feature>
<feature type="binding site" evidence="8">
    <location>
        <position position="28"/>
    </location>
    <ligand>
        <name>glyoxylate</name>
        <dbReference type="ChEBI" id="CHEBI:36655"/>
    </ligand>
</feature>
<comment type="cofactor">
    <cofactor evidence="1">
        <name>FMN</name>
        <dbReference type="ChEBI" id="CHEBI:58210"/>
    </cofactor>
</comment>
<feature type="domain" description="FMN hydroxy acid dehydrogenase" evidence="9">
    <location>
        <begin position="2"/>
        <end position="365"/>
    </location>
</feature>
<dbReference type="SUPFAM" id="SSF51395">
    <property type="entry name" value="FMN-linked oxidoreductases"/>
    <property type="match status" value="1"/>
</dbReference>
<organism evidence="10 11">
    <name type="scientific">Argiope bruennichi</name>
    <name type="common">Wasp spider</name>
    <name type="synonym">Aranea bruennichi</name>
    <dbReference type="NCBI Taxonomy" id="94029"/>
    <lineage>
        <taxon>Eukaryota</taxon>
        <taxon>Metazoa</taxon>
        <taxon>Ecdysozoa</taxon>
        <taxon>Arthropoda</taxon>
        <taxon>Chelicerata</taxon>
        <taxon>Arachnida</taxon>
        <taxon>Araneae</taxon>
        <taxon>Araneomorphae</taxon>
        <taxon>Entelegynae</taxon>
        <taxon>Araneoidea</taxon>
        <taxon>Araneidae</taxon>
        <taxon>Argiope</taxon>
    </lineage>
</organism>
<feature type="binding site" evidence="8">
    <location>
        <position position="134"/>
    </location>
    <ligand>
        <name>glyoxylate</name>
        <dbReference type="ChEBI" id="CHEBI:36655"/>
    </ligand>
</feature>
<dbReference type="InterPro" id="IPR013785">
    <property type="entry name" value="Aldolase_TIM"/>
</dbReference>
<dbReference type="CDD" id="cd02809">
    <property type="entry name" value="alpha_hydroxyacid_oxid_FMN"/>
    <property type="match status" value="1"/>
</dbReference>
<feature type="binding site" evidence="8">
    <location>
        <position position="160"/>
    </location>
    <ligand>
        <name>FMN</name>
        <dbReference type="ChEBI" id="CHEBI:58210"/>
    </ligand>
</feature>
<dbReference type="InterPro" id="IPR000262">
    <property type="entry name" value="FMN-dep_DH"/>
</dbReference>
<reference evidence="10" key="1">
    <citation type="journal article" date="2020" name="bioRxiv">
        <title>Chromosome-level reference genome of the European wasp spider Argiope bruennichi: a resource for studies on range expansion and evolutionary adaptation.</title>
        <authorList>
            <person name="Sheffer M.M."/>
            <person name="Hoppe A."/>
            <person name="Krehenwinkel H."/>
            <person name="Uhl G."/>
            <person name="Kuss A.W."/>
            <person name="Jensen L."/>
            <person name="Jensen C."/>
            <person name="Gillespie R.G."/>
            <person name="Hoff K.J."/>
            <person name="Prost S."/>
        </authorList>
    </citation>
    <scope>NUCLEOTIDE SEQUENCE</scope>
</reference>
<evidence type="ECO:0000256" key="7">
    <source>
        <dbReference type="PIRSR" id="PIRSR000138-1"/>
    </source>
</evidence>
<feature type="binding site" evidence="8">
    <location>
        <position position="110"/>
    </location>
    <ligand>
        <name>FMN</name>
        <dbReference type="ChEBI" id="CHEBI:58210"/>
    </ligand>
</feature>
<proteinExistence type="inferred from homology"/>
<evidence type="ECO:0000259" key="9">
    <source>
        <dbReference type="PROSITE" id="PS51349"/>
    </source>
</evidence>
<feature type="binding site" evidence="8">
    <location>
        <position position="263"/>
    </location>
    <ligand>
        <name>glyoxylate</name>
        <dbReference type="ChEBI" id="CHEBI:36655"/>
    </ligand>
</feature>
<keyword evidence="3" id="KW-0560">Oxidoreductase</keyword>
<evidence type="ECO:0000256" key="4">
    <source>
        <dbReference type="ARBA" id="ARBA00024042"/>
    </source>
</evidence>
<dbReference type="InterPro" id="IPR008259">
    <property type="entry name" value="FMN_hydac_DH_AS"/>
</dbReference>
<accession>A0A8T0FRT1</accession>
<reference evidence="10" key="2">
    <citation type="submission" date="2020-06" db="EMBL/GenBank/DDBJ databases">
        <authorList>
            <person name="Sheffer M."/>
        </authorList>
    </citation>
    <scope>NUCLEOTIDE SEQUENCE</scope>
</reference>
<comment type="caution">
    <text evidence="10">The sequence shown here is derived from an EMBL/GenBank/DDBJ whole genome shotgun (WGS) entry which is preliminary data.</text>
</comment>
<dbReference type="EMBL" id="JABXBU010000003">
    <property type="protein sequence ID" value="KAF8792399.1"/>
    <property type="molecule type" value="Genomic_DNA"/>
</dbReference>
<feature type="binding site" evidence="8">
    <location>
        <position position="260"/>
    </location>
    <ligand>
        <name>glyoxylate</name>
        <dbReference type="ChEBI" id="CHEBI:36655"/>
    </ligand>
</feature>
<keyword evidence="8" id="KW-0285">Flavoprotein</keyword>
<dbReference type="GO" id="GO:0010181">
    <property type="term" value="F:FMN binding"/>
    <property type="evidence" value="ECO:0007669"/>
    <property type="project" value="InterPro"/>
</dbReference>
<dbReference type="InterPro" id="IPR012133">
    <property type="entry name" value="Alpha-hydoxy_acid_DH_FMN"/>
</dbReference>
<evidence type="ECO:0000256" key="8">
    <source>
        <dbReference type="PIRSR" id="PIRSR000138-2"/>
    </source>
</evidence>
<dbReference type="Pfam" id="PF01070">
    <property type="entry name" value="FMN_dh"/>
    <property type="match status" value="1"/>
</dbReference>
<feature type="binding site" evidence="8">
    <location>
        <begin position="81"/>
        <end position="83"/>
    </location>
    <ligand>
        <name>FMN</name>
        <dbReference type="ChEBI" id="CHEBI:58210"/>
    </ligand>
</feature>
<dbReference type="Proteomes" id="UP000807504">
    <property type="component" value="Unassembled WGS sequence"/>
</dbReference>
<dbReference type="GO" id="GO:0001561">
    <property type="term" value="P:fatty acid alpha-oxidation"/>
    <property type="evidence" value="ECO:0007669"/>
    <property type="project" value="TreeGrafter"/>
</dbReference>
<feature type="binding site" evidence="8">
    <location>
        <begin position="314"/>
        <end position="315"/>
    </location>
    <ligand>
        <name>FMN</name>
        <dbReference type="ChEBI" id="CHEBI:58210"/>
    </ligand>
</feature>
<dbReference type="FunFam" id="3.20.20.70:FF:000056">
    <property type="entry name" value="hydroxyacid oxidase 2"/>
    <property type="match status" value="1"/>
</dbReference>
<dbReference type="PANTHER" id="PTHR10578:SF149">
    <property type="entry name" value="2-HYDROXYACID OXIDASE 2"/>
    <property type="match status" value="1"/>
</dbReference>
<name>A0A8T0FRT1_ARGBR</name>
<dbReference type="InterPro" id="IPR037396">
    <property type="entry name" value="FMN_HAD"/>
</dbReference>
<evidence type="ECO:0000256" key="3">
    <source>
        <dbReference type="ARBA" id="ARBA00023002"/>
    </source>
</evidence>
<feature type="binding site" evidence="8">
    <location>
        <position position="132"/>
    </location>
    <ligand>
        <name>glyoxylate</name>
        <dbReference type="ChEBI" id="CHEBI:36655"/>
    </ligand>
</feature>
<dbReference type="GO" id="GO:0005782">
    <property type="term" value="C:peroxisomal matrix"/>
    <property type="evidence" value="ECO:0007669"/>
    <property type="project" value="TreeGrafter"/>
</dbReference>
<evidence type="ECO:0000256" key="1">
    <source>
        <dbReference type="ARBA" id="ARBA00001917"/>
    </source>
</evidence>
<comment type="catalytic activity">
    <reaction evidence="5">
        <text>a (2S)-2-hydroxycarboxylate + O2 = a 2-oxocarboxylate + H2O2</text>
        <dbReference type="Rhea" id="RHEA:16789"/>
        <dbReference type="ChEBI" id="CHEBI:15379"/>
        <dbReference type="ChEBI" id="CHEBI:16240"/>
        <dbReference type="ChEBI" id="CHEBI:35179"/>
        <dbReference type="ChEBI" id="CHEBI:58123"/>
        <dbReference type="EC" id="1.1.3.15"/>
    </reaction>
    <physiologicalReaction direction="left-to-right" evidence="5">
        <dbReference type="Rhea" id="RHEA:16790"/>
    </physiologicalReaction>
</comment>
<dbReference type="AlphaFoldDB" id="A0A8T0FRT1"/>
<dbReference type="GO" id="GO:0003973">
    <property type="term" value="F:(S)-2-hydroxy-acid oxidase activity"/>
    <property type="evidence" value="ECO:0007669"/>
    <property type="project" value="UniProtKB-EC"/>
</dbReference>